<dbReference type="Gene3D" id="1.10.1740.10">
    <property type="match status" value="1"/>
</dbReference>
<dbReference type="Pfam" id="PF04542">
    <property type="entry name" value="Sigma70_r2"/>
    <property type="match status" value="1"/>
</dbReference>
<evidence type="ECO:0000259" key="6">
    <source>
        <dbReference type="Pfam" id="PF04542"/>
    </source>
</evidence>
<dbReference type="SUPFAM" id="SSF88946">
    <property type="entry name" value="Sigma2 domain of RNA polymerase sigma factors"/>
    <property type="match status" value="1"/>
</dbReference>
<comment type="caution">
    <text evidence="8">The sequence shown here is derived from an EMBL/GenBank/DDBJ whole genome shotgun (WGS) entry which is preliminary data.</text>
</comment>
<gene>
    <name evidence="8" type="ORF">J0A66_11325</name>
</gene>
<protein>
    <submittedName>
        <fullName evidence="8">Sigma-70 family RNA polymerase sigma factor</fullName>
    </submittedName>
</protein>
<dbReference type="EMBL" id="JAFKCV010000005">
    <property type="protein sequence ID" value="MBN7825817.1"/>
    <property type="molecule type" value="Genomic_DNA"/>
</dbReference>
<dbReference type="InterPro" id="IPR039425">
    <property type="entry name" value="RNA_pol_sigma-70-like"/>
</dbReference>
<dbReference type="AlphaFoldDB" id="A0A939DNC8"/>
<name>A0A939DNC8_9ALTE</name>
<dbReference type="InterPro" id="IPR013249">
    <property type="entry name" value="RNA_pol_sigma70_r4_t2"/>
</dbReference>
<dbReference type="GO" id="GO:0003677">
    <property type="term" value="F:DNA binding"/>
    <property type="evidence" value="ECO:0007669"/>
    <property type="project" value="UniProtKB-KW"/>
</dbReference>
<evidence type="ECO:0000313" key="9">
    <source>
        <dbReference type="Proteomes" id="UP000664654"/>
    </source>
</evidence>
<feature type="domain" description="RNA polymerase sigma-70 region 2" evidence="6">
    <location>
        <begin position="7"/>
        <end position="72"/>
    </location>
</feature>
<dbReference type="GO" id="GO:0006352">
    <property type="term" value="P:DNA-templated transcription initiation"/>
    <property type="evidence" value="ECO:0007669"/>
    <property type="project" value="InterPro"/>
</dbReference>
<dbReference type="InterPro" id="IPR007627">
    <property type="entry name" value="RNA_pol_sigma70_r2"/>
</dbReference>
<feature type="domain" description="RNA polymerase sigma factor 70 region 4 type 2" evidence="7">
    <location>
        <begin position="102"/>
        <end position="153"/>
    </location>
</feature>
<dbReference type="InterPro" id="IPR014284">
    <property type="entry name" value="RNA_pol_sigma-70_dom"/>
</dbReference>
<dbReference type="GO" id="GO:0016987">
    <property type="term" value="F:sigma factor activity"/>
    <property type="evidence" value="ECO:0007669"/>
    <property type="project" value="UniProtKB-KW"/>
</dbReference>
<dbReference type="InterPro" id="IPR036388">
    <property type="entry name" value="WH-like_DNA-bd_sf"/>
</dbReference>
<evidence type="ECO:0000256" key="4">
    <source>
        <dbReference type="ARBA" id="ARBA00023125"/>
    </source>
</evidence>
<keyword evidence="5" id="KW-0804">Transcription</keyword>
<evidence type="ECO:0000256" key="5">
    <source>
        <dbReference type="ARBA" id="ARBA00023163"/>
    </source>
</evidence>
<dbReference type="Pfam" id="PF08281">
    <property type="entry name" value="Sigma70_r4_2"/>
    <property type="match status" value="1"/>
</dbReference>
<sequence>MLSRVAASYGPLLSRVAASYEANPELRKELLQEISLAVWQAMSAFRGQSSEKTYLLKVAHNRCVSHVASQVRLRDREALDESLPDDKGPEPEASAIGHQRQNALLVAVRRLPLQERQVVTLFMEGLSYQETAEICGLTGNHVGVILSRAKARLSKELEDV</sequence>
<evidence type="ECO:0000256" key="2">
    <source>
        <dbReference type="ARBA" id="ARBA00023015"/>
    </source>
</evidence>
<accession>A0A939DNC8</accession>
<dbReference type="Gene3D" id="1.10.10.10">
    <property type="entry name" value="Winged helix-like DNA-binding domain superfamily/Winged helix DNA-binding domain"/>
    <property type="match status" value="1"/>
</dbReference>
<dbReference type="CDD" id="cd06171">
    <property type="entry name" value="Sigma70_r4"/>
    <property type="match status" value="1"/>
</dbReference>
<comment type="similarity">
    <text evidence="1">Belongs to the sigma-70 factor family. ECF subfamily.</text>
</comment>
<keyword evidence="4" id="KW-0238">DNA-binding</keyword>
<evidence type="ECO:0000313" key="8">
    <source>
        <dbReference type="EMBL" id="MBN7825817.1"/>
    </source>
</evidence>
<dbReference type="SUPFAM" id="SSF88659">
    <property type="entry name" value="Sigma3 and sigma4 domains of RNA polymerase sigma factors"/>
    <property type="match status" value="1"/>
</dbReference>
<dbReference type="PANTHER" id="PTHR43133">
    <property type="entry name" value="RNA POLYMERASE ECF-TYPE SIGMA FACTO"/>
    <property type="match status" value="1"/>
</dbReference>
<evidence type="ECO:0000256" key="1">
    <source>
        <dbReference type="ARBA" id="ARBA00010641"/>
    </source>
</evidence>
<organism evidence="8 9">
    <name type="scientific">Bowmanella dokdonensis</name>
    <dbReference type="NCBI Taxonomy" id="751969"/>
    <lineage>
        <taxon>Bacteria</taxon>
        <taxon>Pseudomonadati</taxon>
        <taxon>Pseudomonadota</taxon>
        <taxon>Gammaproteobacteria</taxon>
        <taxon>Alteromonadales</taxon>
        <taxon>Alteromonadaceae</taxon>
        <taxon>Bowmanella</taxon>
    </lineage>
</organism>
<proteinExistence type="inferred from homology"/>
<evidence type="ECO:0000256" key="3">
    <source>
        <dbReference type="ARBA" id="ARBA00023082"/>
    </source>
</evidence>
<dbReference type="NCBIfam" id="TIGR02937">
    <property type="entry name" value="sigma70-ECF"/>
    <property type="match status" value="1"/>
</dbReference>
<keyword evidence="3" id="KW-0731">Sigma factor</keyword>
<keyword evidence="9" id="KW-1185">Reference proteome</keyword>
<dbReference type="InterPro" id="IPR013324">
    <property type="entry name" value="RNA_pol_sigma_r3/r4-like"/>
</dbReference>
<dbReference type="PANTHER" id="PTHR43133:SF8">
    <property type="entry name" value="RNA POLYMERASE SIGMA FACTOR HI_1459-RELATED"/>
    <property type="match status" value="1"/>
</dbReference>
<dbReference type="Proteomes" id="UP000664654">
    <property type="component" value="Unassembled WGS sequence"/>
</dbReference>
<keyword evidence="2" id="KW-0805">Transcription regulation</keyword>
<dbReference type="InterPro" id="IPR013325">
    <property type="entry name" value="RNA_pol_sigma_r2"/>
</dbReference>
<evidence type="ECO:0000259" key="7">
    <source>
        <dbReference type="Pfam" id="PF08281"/>
    </source>
</evidence>
<reference evidence="8" key="1">
    <citation type="submission" date="2021-03" db="EMBL/GenBank/DDBJ databases">
        <title>novel species isolated from a fishpond in China.</title>
        <authorList>
            <person name="Lu H."/>
            <person name="Cai Z."/>
        </authorList>
    </citation>
    <scope>NUCLEOTIDE SEQUENCE</scope>
    <source>
        <strain evidence="8">JCM 30855</strain>
    </source>
</reference>